<evidence type="ECO:0000256" key="2">
    <source>
        <dbReference type="SAM" id="SignalP"/>
    </source>
</evidence>
<comment type="caution">
    <text evidence="3">The sequence shown here is derived from an EMBL/GenBank/DDBJ whole genome shotgun (WGS) entry which is preliminary data.</text>
</comment>
<evidence type="ECO:0000313" key="4">
    <source>
        <dbReference type="Proteomes" id="UP001203410"/>
    </source>
</evidence>
<sequence>MNRNILMAAALAVGTTSFAAPAMAEQKPPELTPAQLSEAQSESYAVPVNTAFSASIAALQSLGYVDITASKDAGTISGQTEAKGKIFYNILWGFGKKKLTQKASLLIEEYGAGQSLVRLNLHVTESKQRGLFGTAFSDGKLVTVAEPYDTFFTALKAEVDRRAAAAPAPATMPVAAPVAADTPTTTEAPASAAGSPQR</sequence>
<feature type="chain" id="PRO_5047135559" evidence="2">
    <location>
        <begin position="20"/>
        <end position="198"/>
    </location>
</feature>
<dbReference type="EMBL" id="JAMGBA010000001">
    <property type="protein sequence ID" value="MCL6697329.1"/>
    <property type="molecule type" value="Genomic_DNA"/>
</dbReference>
<keyword evidence="2" id="KW-0732">Signal</keyword>
<feature type="signal peptide" evidence="2">
    <location>
        <begin position="1"/>
        <end position="19"/>
    </location>
</feature>
<dbReference type="RefSeq" id="WP_249902705.1">
    <property type="nucleotide sequence ID" value="NZ_JAMGBA010000001.1"/>
</dbReference>
<name>A0ABT0RQM6_9SPHN</name>
<accession>A0ABT0RQM6</accession>
<gene>
    <name evidence="3" type="ORF">LZ496_00795</name>
</gene>
<evidence type="ECO:0000313" key="3">
    <source>
        <dbReference type="EMBL" id="MCL6697329.1"/>
    </source>
</evidence>
<organism evidence="3 4">
    <name type="scientific">Sphingomonas caseinilyticus</name>
    <dbReference type="NCBI Taxonomy" id="2908205"/>
    <lineage>
        <taxon>Bacteria</taxon>
        <taxon>Pseudomonadati</taxon>
        <taxon>Pseudomonadota</taxon>
        <taxon>Alphaproteobacteria</taxon>
        <taxon>Sphingomonadales</taxon>
        <taxon>Sphingomonadaceae</taxon>
        <taxon>Sphingomonas</taxon>
    </lineage>
</organism>
<dbReference type="Proteomes" id="UP001203410">
    <property type="component" value="Unassembled WGS sequence"/>
</dbReference>
<protein>
    <submittedName>
        <fullName evidence="3">Uncharacterized protein</fullName>
    </submittedName>
</protein>
<evidence type="ECO:0000256" key="1">
    <source>
        <dbReference type="SAM" id="MobiDB-lite"/>
    </source>
</evidence>
<keyword evidence="4" id="KW-1185">Reference proteome</keyword>
<reference evidence="3 4" key="1">
    <citation type="submission" date="2022-05" db="EMBL/GenBank/DDBJ databases">
        <authorList>
            <person name="Jo J.-H."/>
            <person name="Im W.-T."/>
        </authorList>
    </citation>
    <scope>NUCLEOTIDE SEQUENCE [LARGE SCALE GENOMIC DNA]</scope>
    <source>
        <strain evidence="3 4">NSE70-1</strain>
    </source>
</reference>
<proteinExistence type="predicted"/>
<feature type="region of interest" description="Disordered" evidence="1">
    <location>
        <begin position="166"/>
        <end position="198"/>
    </location>
</feature>